<dbReference type="AlphaFoldDB" id="K9U4A4"/>
<reference evidence="1 2" key="1">
    <citation type="submission" date="2012-06" db="EMBL/GenBank/DDBJ databases">
        <title>Finished chromosome of genome of Chroococcidiopsis thermalis PCC 7203.</title>
        <authorList>
            <consortium name="US DOE Joint Genome Institute"/>
            <person name="Gugger M."/>
            <person name="Coursin T."/>
            <person name="Rippka R."/>
            <person name="Tandeau De Marsac N."/>
            <person name="Huntemann M."/>
            <person name="Wei C.-L."/>
            <person name="Han J."/>
            <person name="Detter J.C."/>
            <person name="Han C."/>
            <person name="Tapia R."/>
            <person name="Davenport K."/>
            <person name="Daligault H."/>
            <person name="Erkkila T."/>
            <person name="Gu W."/>
            <person name="Munk A.C.C."/>
            <person name="Teshima H."/>
            <person name="Xu Y."/>
            <person name="Chain P."/>
            <person name="Chen A."/>
            <person name="Krypides N."/>
            <person name="Mavromatis K."/>
            <person name="Markowitz V."/>
            <person name="Szeto E."/>
            <person name="Ivanova N."/>
            <person name="Mikhailova N."/>
            <person name="Ovchinnikova G."/>
            <person name="Pagani I."/>
            <person name="Pati A."/>
            <person name="Goodwin L."/>
            <person name="Peters L."/>
            <person name="Pitluck S."/>
            <person name="Woyke T."/>
            <person name="Kerfeld C."/>
        </authorList>
    </citation>
    <scope>NUCLEOTIDE SEQUENCE [LARGE SCALE GENOMIC DNA]</scope>
    <source>
        <strain evidence="1 2">PCC 7203</strain>
    </source>
</reference>
<dbReference type="InParanoid" id="K9U4A4"/>
<dbReference type="STRING" id="251229.Chro_4525"/>
<dbReference type="KEGG" id="cthe:Chro_4525"/>
<evidence type="ECO:0000313" key="1">
    <source>
        <dbReference type="EMBL" id="AFY89917.1"/>
    </source>
</evidence>
<evidence type="ECO:0000313" key="2">
    <source>
        <dbReference type="Proteomes" id="UP000010384"/>
    </source>
</evidence>
<name>K9U4A4_CHRTP</name>
<protein>
    <submittedName>
        <fullName evidence="1">Uncharacterized protein</fullName>
    </submittedName>
</protein>
<keyword evidence="2" id="KW-1185">Reference proteome</keyword>
<proteinExistence type="predicted"/>
<accession>K9U4A4</accession>
<dbReference type="HOGENOM" id="CLU_2599693_0_0_3"/>
<dbReference type="Proteomes" id="UP000010384">
    <property type="component" value="Chromosome"/>
</dbReference>
<dbReference type="EMBL" id="CP003597">
    <property type="protein sequence ID" value="AFY89917.1"/>
    <property type="molecule type" value="Genomic_DNA"/>
</dbReference>
<sequence length="79" mass="9204">MQRLYFLFFTLIQQYGSVKSDRSSKIPPTPLKKGDIVLPVVRWLGGIVLSEWDNLWLLSHSSFDTLFFDNLWAIQDSNL</sequence>
<organism evidence="1 2">
    <name type="scientific">Chroococcidiopsis thermalis (strain PCC 7203)</name>
    <dbReference type="NCBI Taxonomy" id="251229"/>
    <lineage>
        <taxon>Bacteria</taxon>
        <taxon>Bacillati</taxon>
        <taxon>Cyanobacteriota</taxon>
        <taxon>Cyanophyceae</taxon>
        <taxon>Chroococcidiopsidales</taxon>
        <taxon>Chroococcidiopsidaceae</taxon>
        <taxon>Chroococcidiopsis</taxon>
    </lineage>
</organism>
<gene>
    <name evidence="1" type="ORF">Chro_4525</name>
</gene>